<dbReference type="Proteomes" id="UP000435877">
    <property type="component" value="Unassembled WGS sequence"/>
</dbReference>
<keyword evidence="16" id="KW-1185">Reference proteome</keyword>
<evidence type="ECO:0000259" key="13">
    <source>
        <dbReference type="Pfam" id="PF00487"/>
    </source>
</evidence>
<protein>
    <submittedName>
        <fullName evidence="14">Alkane 1-monooxygenase 1</fullName>
        <ecNumber evidence="14">1.14.15.3</ecNumber>
    </submittedName>
</protein>
<dbReference type="GO" id="GO:0005886">
    <property type="term" value="C:plasma membrane"/>
    <property type="evidence" value="ECO:0007669"/>
    <property type="project" value="UniProtKB-SubCell"/>
</dbReference>
<evidence type="ECO:0000256" key="10">
    <source>
        <dbReference type="ARBA" id="ARBA00023033"/>
    </source>
</evidence>
<dbReference type="PANTHER" id="PTHR38674:SF1">
    <property type="entry name" value="ALKANE 1-MONOOXYGENASE 1"/>
    <property type="match status" value="1"/>
</dbReference>
<feature type="transmembrane region" description="Helical" evidence="12">
    <location>
        <begin position="225"/>
        <end position="245"/>
    </location>
</feature>
<name>A0A5S9PR18_9GAMM</name>
<dbReference type="Pfam" id="PF00487">
    <property type="entry name" value="FA_desaturase"/>
    <property type="match status" value="1"/>
</dbReference>
<evidence type="ECO:0000256" key="4">
    <source>
        <dbReference type="ARBA" id="ARBA00022519"/>
    </source>
</evidence>
<feature type="domain" description="Fatty acid desaturase" evidence="13">
    <location>
        <begin position="121"/>
        <end position="329"/>
    </location>
</feature>
<organism evidence="14 17">
    <name type="scientific">Zhongshania aliphaticivorans</name>
    <dbReference type="NCBI Taxonomy" id="1470434"/>
    <lineage>
        <taxon>Bacteria</taxon>
        <taxon>Pseudomonadati</taxon>
        <taxon>Pseudomonadota</taxon>
        <taxon>Gammaproteobacteria</taxon>
        <taxon>Cellvibrionales</taxon>
        <taxon>Spongiibacteraceae</taxon>
        <taxon>Zhongshania</taxon>
    </lineage>
</organism>
<evidence type="ECO:0000256" key="8">
    <source>
        <dbReference type="ARBA" id="ARBA00023002"/>
    </source>
</evidence>
<dbReference type="GO" id="GO:0004497">
    <property type="term" value="F:monooxygenase activity"/>
    <property type="evidence" value="ECO:0007669"/>
    <property type="project" value="UniProtKB-KW"/>
</dbReference>
<keyword evidence="6" id="KW-0479">Metal-binding</keyword>
<sequence>MAQYNTYNHVEKIKTKDTKRYLWWLPLLVAVSPIIGIKIYEATGNPLFPWLTPILWYIFIPLGDFVFGRDDANYRDSRSEEIENDVFYKWLVFLSVPLFYVTWIYSAWWIATVASSTTAYLGVTIGVALTNGLALVVGHELGHKNNQQEKNLAKLVLAVPAYGHFSAEHNRGHHKDVATPDDPASARLGESLYKFILREIPGAFVRAFHDENVRLKRKGKSVFSIENQILQSFFITFLLYGGALYTWGPVILPFILISTLWGWQFLSTSNYIEHYGLLRQKQEDGRFERTRPEHSWNADHIVSNIMTFHLQRHSDHHSRPTRRYQVLRSDDAPQLPTGYAGCFTMAYLPFLWRKVMDHRVLEQYNGDILKANLDPKKRDALIRKYTKGDSNE</sequence>
<keyword evidence="10 14" id="KW-0503">Monooxygenase</keyword>
<dbReference type="RefSeq" id="WP_159269727.1">
    <property type="nucleotide sequence ID" value="NZ_CACSIK010000002.1"/>
</dbReference>
<feature type="transmembrane region" description="Helical" evidence="12">
    <location>
        <begin position="117"/>
        <end position="137"/>
    </location>
</feature>
<dbReference type="EC" id="1.14.15.3" evidence="14"/>
<dbReference type="Proteomes" id="UP000439591">
    <property type="component" value="Unassembled WGS sequence"/>
</dbReference>
<evidence type="ECO:0000256" key="1">
    <source>
        <dbReference type="ARBA" id="ARBA00004429"/>
    </source>
</evidence>
<proteinExistence type="inferred from homology"/>
<dbReference type="AlphaFoldDB" id="A0A5S9PR18"/>
<evidence type="ECO:0000313" key="16">
    <source>
        <dbReference type="Proteomes" id="UP000435877"/>
    </source>
</evidence>
<feature type="transmembrane region" description="Helical" evidence="12">
    <location>
        <begin position="87"/>
        <end position="111"/>
    </location>
</feature>
<dbReference type="OrthoDB" id="4759734at2"/>
<keyword evidence="11 12" id="KW-0472">Membrane</keyword>
<feature type="transmembrane region" description="Helical" evidence="12">
    <location>
        <begin position="47"/>
        <end position="67"/>
    </location>
</feature>
<evidence type="ECO:0000256" key="11">
    <source>
        <dbReference type="ARBA" id="ARBA00023136"/>
    </source>
</evidence>
<evidence type="ECO:0000256" key="5">
    <source>
        <dbReference type="ARBA" id="ARBA00022692"/>
    </source>
</evidence>
<evidence type="ECO:0000256" key="2">
    <source>
        <dbReference type="ARBA" id="ARBA00010823"/>
    </source>
</evidence>
<dbReference type="PANTHER" id="PTHR38674">
    <property type="entry name" value="ALKANE 1-MONOOXYGENASE 1"/>
    <property type="match status" value="1"/>
</dbReference>
<keyword evidence="3" id="KW-1003">Cell membrane</keyword>
<reference evidence="16 17" key="1">
    <citation type="submission" date="2019-11" db="EMBL/GenBank/DDBJ databases">
        <authorList>
            <person name="Holert J."/>
        </authorList>
    </citation>
    <scope>NUCLEOTIDE SEQUENCE [LARGE SCALE GENOMIC DNA]</scope>
    <source>
        <strain evidence="14">BC3_2A</strain>
        <strain evidence="15">SB11_1A</strain>
    </source>
</reference>
<feature type="transmembrane region" description="Helical" evidence="12">
    <location>
        <begin position="21"/>
        <end position="41"/>
    </location>
</feature>
<dbReference type="EMBL" id="CACSIM010000003">
    <property type="protein sequence ID" value="CAA0107014.1"/>
    <property type="molecule type" value="Genomic_DNA"/>
</dbReference>
<dbReference type="EMBL" id="CACSIK010000002">
    <property type="protein sequence ID" value="CAA0107129.1"/>
    <property type="molecule type" value="Genomic_DNA"/>
</dbReference>
<evidence type="ECO:0000313" key="14">
    <source>
        <dbReference type="EMBL" id="CAA0107014.1"/>
    </source>
</evidence>
<keyword evidence="8 14" id="KW-0560">Oxidoreductase</keyword>
<dbReference type="InterPro" id="IPR005804">
    <property type="entry name" value="FA_desaturase_dom"/>
</dbReference>
<evidence type="ECO:0000313" key="17">
    <source>
        <dbReference type="Proteomes" id="UP000439591"/>
    </source>
</evidence>
<gene>
    <name evidence="14" type="primary">alkB1</name>
    <name evidence="15" type="ORF">IHBHHGIJ_03030</name>
    <name evidence="14" type="ORF">KFEGEMFD_02403</name>
</gene>
<evidence type="ECO:0000256" key="9">
    <source>
        <dbReference type="ARBA" id="ARBA00023004"/>
    </source>
</evidence>
<keyword evidence="7 12" id="KW-1133">Transmembrane helix</keyword>
<keyword evidence="4" id="KW-0997">Cell inner membrane</keyword>
<comment type="similarity">
    <text evidence="2">Belongs to the fatty acid desaturase type 1 family. AlkB subfamily.</text>
</comment>
<evidence type="ECO:0000256" key="12">
    <source>
        <dbReference type="SAM" id="Phobius"/>
    </source>
</evidence>
<dbReference type="CDD" id="cd03512">
    <property type="entry name" value="Alkane-hydroxylase"/>
    <property type="match status" value="1"/>
</dbReference>
<comment type="subcellular location">
    <subcellularLocation>
        <location evidence="1">Cell inner membrane</location>
        <topology evidence="1">Multi-pass membrane protein</topology>
    </subcellularLocation>
</comment>
<keyword evidence="5 12" id="KW-0812">Transmembrane</keyword>
<dbReference type="GO" id="GO:0046872">
    <property type="term" value="F:metal ion binding"/>
    <property type="evidence" value="ECO:0007669"/>
    <property type="project" value="UniProtKB-KW"/>
</dbReference>
<accession>A0A5S9PR18</accession>
<keyword evidence="9" id="KW-0408">Iron</keyword>
<evidence type="ECO:0000313" key="15">
    <source>
        <dbReference type="EMBL" id="CAA0107129.1"/>
    </source>
</evidence>
<evidence type="ECO:0000256" key="7">
    <source>
        <dbReference type="ARBA" id="ARBA00022989"/>
    </source>
</evidence>
<evidence type="ECO:0000256" key="3">
    <source>
        <dbReference type="ARBA" id="ARBA00022475"/>
    </source>
</evidence>
<evidence type="ECO:0000256" key="6">
    <source>
        <dbReference type="ARBA" id="ARBA00022723"/>
    </source>
</evidence>
<dbReference type="GO" id="GO:0006629">
    <property type="term" value="P:lipid metabolic process"/>
    <property type="evidence" value="ECO:0007669"/>
    <property type="project" value="InterPro"/>
</dbReference>
<dbReference type="InterPro" id="IPR033885">
    <property type="entry name" value="AlkB/XylM"/>
</dbReference>